<feature type="transmembrane region" description="Helical" evidence="19">
    <location>
        <begin position="134"/>
        <end position="152"/>
    </location>
</feature>
<evidence type="ECO:0000256" key="2">
    <source>
        <dbReference type="ARBA" id="ARBA00004651"/>
    </source>
</evidence>
<evidence type="ECO:0000256" key="6">
    <source>
        <dbReference type="ARBA" id="ARBA00012487"/>
    </source>
</evidence>
<dbReference type="RefSeq" id="WP_058471100.1">
    <property type="nucleotide sequence ID" value="NZ_CAAAIC010000009.1"/>
</dbReference>
<dbReference type="GO" id="GO:0004605">
    <property type="term" value="F:phosphatidate cytidylyltransferase activity"/>
    <property type="evidence" value="ECO:0007669"/>
    <property type="project" value="UniProtKB-EC"/>
</dbReference>
<keyword evidence="12 18" id="KW-0548">Nucleotidyltransferase</keyword>
<dbReference type="AlphaFoldDB" id="A0A0W0VB40"/>
<sequence>MFRQRLLTTLILVPLVLIILFYGNNIVFTSIILLLIWGCAQEWLSLIPLQTAWLRLAYIVLTLVFVWLAHYGFEYWLTVNLILWAFIFIAELTFPKSQIAWGFPLVIGLVGFIVLAVFAESLITIHAMNQGKVLILYLLLLVWAADIGAYLVGKQWGKHKLIPLVSPGKTIEGTLGGFLLSMLVALVGYLYFRPVQPLNWFIIAIITTLISVVGDLFISILKRRAKLKDTGNILPGHGGILDRLDSLLAASPVFYCGLMVLAPGL</sequence>
<keyword evidence="9" id="KW-0444">Lipid biosynthesis</keyword>
<dbReference type="InterPro" id="IPR000374">
    <property type="entry name" value="PC_trans"/>
</dbReference>
<dbReference type="STRING" id="456.Ljor_1644"/>
<evidence type="ECO:0000256" key="19">
    <source>
        <dbReference type="SAM" id="Phobius"/>
    </source>
</evidence>
<evidence type="ECO:0000256" key="17">
    <source>
        <dbReference type="ARBA" id="ARBA00023264"/>
    </source>
</evidence>
<evidence type="ECO:0000313" key="20">
    <source>
        <dbReference type="EMBL" id="KTD17338.1"/>
    </source>
</evidence>
<name>A0A0W0VB40_9GAMM</name>
<evidence type="ECO:0000256" key="15">
    <source>
        <dbReference type="ARBA" id="ARBA00023136"/>
    </source>
</evidence>
<evidence type="ECO:0000256" key="5">
    <source>
        <dbReference type="ARBA" id="ARBA00010185"/>
    </source>
</evidence>
<evidence type="ECO:0000313" key="21">
    <source>
        <dbReference type="Proteomes" id="UP000055035"/>
    </source>
</evidence>
<evidence type="ECO:0000256" key="11">
    <source>
        <dbReference type="ARBA" id="ARBA00022692"/>
    </source>
</evidence>
<keyword evidence="16" id="KW-0594">Phospholipid biosynthesis</keyword>
<comment type="caution">
    <text evidence="20">The sequence shown here is derived from an EMBL/GenBank/DDBJ whole genome shotgun (WGS) entry which is preliminary data.</text>
</comment>
<keyword evidence="10 18" id="KW-0808">Transferase</keyword>
<evidence type="ECO:0000256" key="3">
    <source>
        <dbReference type="ARBA" id="ARBA00005119"/>
    </source>
</evidence>
<feature type="transmembrane region" description="Helical" evidence="19">
    <location>
        <begin position="106"/>
        <end position="128"/>
    </location>
</feature>
<dbReference type="EMBL" id="LNYJ01000011">
    <property type="protein sequence ID" value="KTD17338.1"/>
    <property type="molecule type" value="Genomic_DNA"/>
</dbReference>
<keyword evidence="15 19" id="KW-0472">Membrane</keyword>
<keyword evidence="17" id="KW-1208">Phospholipid metabolism</keyword>
<dbReference type="PANTHER" id="PTHR46382:SF1">
    <property type="entry name" value="PHOSPHATIDATE CYTIDYLYLTRANSFERASE"/>
    <property type="match status" value="1"/>
</dbReference>
<evidence type="ECO:0000256" key="16">
    <source>
        <dbReference type="ARBA" id="ARBA00023209"/>
    </source>
</evidence>
<evidence type="ECO:0000256" key="10">
    <source>
        <dbReference type="ARBA" id="ARBA00022679"/>
    </source>
</evidence>
<evidence type="ECO:0000256" key="13">
    <source>
        <dbReference type="ARBA" id="ARBA00022989"/>
    </source>
</evidence>
<gene>
    <name evidence="20" type="ORF">Ljor_1644</name>
</gene>
<evidence type="ECO:0000256" key="12">
    <source>
        <dbReference type="ARBA" id="ARBA00022695"/>
    </source>
</evidence>
<protein>
    <recommendedName>
        <fullName evidence="7 18">Phosphatidate cytidylyltransferase</fullName>
        <ecNumber evidence="6 18">2.7.7.41</ecNumber>
    </recommendedName>
</protein>
<dbReference type="Pfam" id="PF01148">
    <property type="entry name" value="CTP_transf_1"/>
    <property type="match status" value="1"/>
</dbReference>
<dbReference type="GO" id="GO:0005886">
    <property type="term" value="C:plasma membrane"/>
    <property type="evidence" value="ECO:0007669"/>
    <property type="project" value="UniProtKB-SubCell"/>
</dbReference>
<evidence type="ECO:0000256" key="8">
    <source>
        <dbReference type="ARBA" id="ARBA00022475"/>
    </source>
</evidence>
<proteinExistence type="inferred from homology"/>
<feature type="transmembrane region" description="Helical" evidence="19">
    <location>
        <begin position="173"/>
        <end position="192"/>
    </location>
</feature>
<dbReference type="GO" id="GO:0016024">
    <property type="term" value="P:CDP-diacylglycerol biosynthetic process"/>
    <property type="evidence" value="ECO:0007669"/>
    <property type="project" value="UniProtKB-UniPathway"/>
</dbReference>
<keyword evidence="11 18" id="KW-0812">Transmembrane</keyword>
<comment type="pathway">
    <text evidence="3 18">Phospholipid metabolism; CDP-diacylglycerol biosynthesis; CDP-diacylglycerol from sn-glycerol 3-phosphate: step 3/3.</text>
</comment>
<evidence type="ECO:0000256" key="4">
    <source>
        <dbReference type="ARBA" id="ARBA00005189"/>
    </source>
</evidence>
<evidence type="ECO:0000256" key="7">
    <source>
        <dbReference type="ARBA" id="ARBA00019373"/>
    </source>
</evidence>
<dbReference type="PROSITE" id="PS01315">
    <property type="entry name" value="CDS"/>
    <property type="match status" value="1"/>
</dbReference>
<evidence type="ECO:0000256" key="9">
    <source>
        <dbReference type="ARBA" id="ARBA00022516"/>
    </source>
</evidence>
<reference evidence="20 21" key="1">
    <citation type="submission" date="2015-11" db="EMBL/GenBank/DDBJ databases">
        <title>Genomic analysis of 38 Legionella species identifies large and diverse effector repertoires.</title>
        <authorList>
            <person name="Burstein D."/>
            <person name="Amaro F."/>
            <person name="Zusman T."/>
            <person name="Lifshitz Z."/>
            <person name="Cohen O."/>
            <person name="Gilbert J.A."/>
            <person name="Pupko T."/>
            <person name="Shuman H.A."/>
            <person name="Segal G."/>
        </authorList>
    </citation>
    <scope>NUCLEOTIDE SEQUENCE [LARGE SCALE GENOMIC DNA]</scope>
    <source>
        <strain evidence="20 21">BL-540</strain>
    </source>
</reference>
<feature type="transmembrane region" description="Helical" evidence="19">
    <location>
        <begin position="198"/>
        <end position="218"/>
    </location>
</feature>
<comment type="pathway">
    <text evidence="4">Lipid metabolism.</text>
</comment>
<evidence type="ECO:0000256" key="1">
    <source>
        <dbReference type="ARBA" id="ARBA00001698"/>
    </source>
</evidence>
<evidence type="ECO:0000256" key="18">
    <source>
        <dbReference type="RuleBase" id="RU003938"/>
    </source>
</evidence>
<organism evidence="20 21">
    <name type="scientific">Legionella jordanis</name>
    <dbReference type="NCBI Taxonomy" id="456"/>
    <lineage>
        <taxon>Bacteria</taxon>
        <taxon>Pseudomonadati</taxon>
        <taxon>Pseudomonadota</taxon>
        <taxon>Gammaproteobacteria</taxon>
        <taxon>Legionellales</taxon>
        <taxon>Legionellaceae</taxon>
        <taxon>Legionella</taxon>
    </lineage>
</organism>
<dbReference type="EC" id="2.7.7.41" evidence="6 18"/>
<accession>A0A0W0VB40</accession>
<keyword evidence="14" id="KW-0443">Lipid metabolism</keyword>
<dbReference type="PATRIC" id="fig|456.5.peg.1755"/>
<dbReference type="UniPathway" id="UPA00557">
    <property type="reaction ID" value="UER00614"/>
</dbReference>
<feature type="transmembrane region" description="Helical" evidence="19">
    <location>
        <begin position="52"/>
        <end position="69"/>
    </location>
</feature>
<comment type="catalytic activity">
    <reaction evidence="1 18">
        <text>a 1,2-diacyl-sn-glycero-3-phosphate + CTP + H(+) = a CDP-1,2-diacyl-sn-glycerol + diphosphate</text>
        <dbReference type="Rhea" id="RHEA:16229"/>
        <dbReference type="ChEBI" id="CHEBI:15378"/>
        <dbReference type="ChEBI" id="CHEBI:33019"/>
        <dbReference type="ChEBI" id="CHEBI:37563"/>
        <dbReference type="ChEBI" id="CHEBI:58332"/>
        <dbReference type="ChEBI" id="CHEBI:58608"/>
        <dbReference type="EC" id="2.7.7.41"/>
    </reaction>
</comment>
<keyword evidence="8" id="KW-1003">Cell membrane</keyword>
<dbReference type="Proteomes" id="UP000055035">
    <property type="component" value="Unassembled WGS sequence"/>
</dbReference>
<keyword evidence="13 19" id="KW-1133">Transmembrane helix</keyword>
<dbReference type="PANTHER" id="PTHR46382">
    <property type="entry name" value="PHOSPHATIDATE CYTIDYLYLTRANSFERASE"/>
    <property type="match status" value="1"/>
</dbReference>
<feature type="transmembrane region" description="Helical" evidence="19">
    <location>
        <begin position="12"/>
        <end position="40"/>
    </location>
</feature>
<comment type="subcellular location">
    <subcellularLocation>
        <location evidence="2">Cell membrane</location>
        <topology evidence="2">Multi-pass membrane protein</topology>
    </subcellularLocation>
</comment>
<feature type="transmembrane region" description="Helical" evidence="19">
    <location>
        <begin position="75"/>
        <end position="94"/>
    </location>
</feature>
<keyword evidence="21" id="KW-1185">Reference proteome</keyword>
<evidence type="ECO:0000256" key="14">
    <source>
        <dbReference type="ARBA" id="ARBA00023098"/>
    </source>
</evidence>
<comment type="similarity">
    <text evidence="5 18">Belongs to the CDS family.</text>
</comment>
<dbReference type="OrthoDB" id="9799199at2"/>